<sequence>MIPTNKVSELHTELSRLLKDGMTGSPVTEIGYKRNGRTRRGEQGNLFANRGGTTTLIIALVLKMTILRTRAFLLFPTKKLEVIGYALGRKNSESVN</sequence>
<dbReference type="Proteomes" id="UP000187412">
    <property type="component" value="Unassembled WGS sequence"/>
</dbReference>
<dbReference type="EMBL" id="MPTB01000003">
    <property type="protein sequence ID" value="OMD52483.1"/>
    <property type="molecule type" value="Genomic_DNA"/>
</dbReference>
<reference evidence="1 2" key="1">
    <citation type="submission" date="2016-10" db="EMBL/GenBank/DDBJ databases">
        <title>Paenibacillus species isolates.</title>
        <authorList>
            <person name="Beno S.M."/>
        </authorList>
    </citation>
    <scope>NUCLEOTIDE SEQUENCE [LARGE SCALE GENOMIC DNA]</scope>
    <source>
        <strain evidence="1 2">FSL H7-0744</strain>
    </source>
</reference>
<name>A0ABX3HRU9_PAEBO</name>
<organism evidence="1 2">
    <name type="scientific">Paenibacillus borealis</name>
    <dbReference type="NCBI Taxonomy" id="160799"/>
    <lineage>
        <taxon>Bacteria</taxon>
        <taxon>Bacillati</taxon>
        <taxon>Bacillota</taxon>
        <taxon>Bacilli</taxon>
        <taxon>Bacillales</taxon>
        <taxon>Paenibacillaceae</taxon>
        <taxon>Paenibacillus</taxon>
    </lineage>
</organism>
<evidence type="ECO:0000313" key="1">
    <source>
        <dbReference type="EMBL" id="OMD52483.1"/>
    </source>
</evidence>
<protein>
    <submittedName>
        <fullName evidence="1">Uncharacterized protein</fullName>
    </submittedName>
</protein>
<comment type="caution">
    <text evidence="1">The sequence shown here is derived from an EMBL/GenBank/DDBJ whole genome shotgun (WGS) entry which is preliminary data.</text>
</comment>
<accession>A0ABX3HRU9</accession>
<proteinExistence type="predicted"/>
<evidence type="ECO:0000313" key="2">
    <source>
        <dbReference type="Proteomes" id="UP000187412"/>
    </source>
</evidence>
<keyword evidence="2" id="KW-1185">Reference proteome</keyword>
<gene>
    <name evidence="1" type="ORF">BSK56_03515</name>
</gene>